<organism evidence="3">
    <name type="scientific">freshwater metagenome</name>
    <dbReference type="NCBI Taxonomy" id="449393"/>
    <lineage>
        <taxon>unclassified sequences</taxon>
        <taxon>metagenomes</taxon>
        <taxon>ecological metagenomes</taxon>
    </lineage>
</organism>
<dbReference type="Gene3D" id="2.40.128.110">
    <property type="entry name" value="Lipid/polyisoprenoid-binding, YceI-like"/>
    <property type="match status" value="1"/>
</dbReference>
<dbReference type="InterPro" id="IPR007372">
    <property type="entry name" value="Lipid/polyisoprenoid-bd_YceI"/>
</dbReference>
<evidence type="ECO:0000256" key="1">
    <source>
        <dbReference type="SAM" id="Phobius"/>
    </source>
</evidence>
<dbReference type="AlphaFoldDB" id="A0A6J6E9V2"/>
<proteinExistence type="predicted"/>
<gene>
    <name evidence="3" type="ORF">UFOPK1722_00382</name>
</gene>
<dbReference type="SUPFAM" id="SSF101874">
    <property type="entry name" value="YceI-like"/>
    <property type="match status" value="1"/>
</dbReference>
<feature type="domain" description="Lipid/polyisoprenoid-binding YceI-like" evidence="2">
    <location>
        <begin position="73"/>
        <end position="239"/>
    </location>
</feature>
<sequence length="241" mass="25310">MSAMKKWIVRVAVLAVVGVGLVYGGILLWTKVIDPPEDRFDSDDLAAVVDVTTTTVAATDDTTIPADDELTGLWMVTDGSEVGYRVKEVLGGVDTEGVGRTDDVSGSLTIQGTSIIGTTFEVAVATITSDSTRRDSQFAGPIMETAVYPTATFQLTRPIELGTIPAPGTTITAVAVGELTMHGVTRDVSFEVSARIDNGIIGVLGGIEVLFSDYDIDNPSNGFVTTGDNGLIEFVLAFARA</sequence>
<dbReference type="InterPro" id="IPR036761">
    <property type="entry name" value="TTHA0802/YceI-like_sf"/>
</dbReference>
<reference evidence="3" key="1">
    <citation type="submission" date="2020-05" db="EMBL/GenBank/DDBJ databases">
        <authorList>
            <person name="Chiriac C."/>
            <person name="Salcher M."/>
            <person name="Ghai R."/>
            <person name="Kavagutti S V."/>
        </authorList>
    </citation>
    <scope>NUCLEOTIDE SEQUENCE</scope>
</reference>
<feature type="transmembrane region" description="Helical" evidence="1">
    <location>
        <begin position="7"/>
        <end position="29"/>
    </location>
</feature>
<name>A0A6J6E9V2_9ZZZZ</name>
<dbReference type="EMBL" id="CAEZTS010000021">
    <property type="protein sequence ID" value="CAB4571063.1"/>
    <property type="molecule type" value="Genomic_DNA"/>
</dbReference>
<dbReference type="Pfam" id="PF04264">
    <property type="entry name" value="YceI"/>
    <property type="match status" value="1"/>
</dbReference>
<evidence type="ECO:0000313" key="3">
    <source>
        <dbReference type="EMBL" id="CAB4571063.1"/>
    </source>
</evidence>
<keyword evidence="1" id="KW-0812">Transmembrane</keyword>
<dbReference type="PANTHER" id="PTHR34406">
    <property type="entry name" value="PROTEIN YCEI"/>
    <property type="match status" value="1"/>
</dbReference>
<protein>
    <submittedName>
        <fullName evidence="3">Unannotated protein</fullName>
    </submittedName>
</protein>
<evidence type="ECO:0000259" key="2">
    <source>
        <dbReference type="SMART" id="SM00867"/>
    </source>
</evidence>
<keyword evidence="1" id="KW-0472">Membrane</keyword>
<dbReference type="SMART" id="SM00867">
    <property type="entry name" value="YceI"/>
    <property type="match status" value="1"/>
</dbReference>
<dbReference type="PANTHER" id="PTHR34406:SF1">
    <property type="entry name" value="PROTEIN YCEI"/>
    <property type="match status" value="1"/>
</dbReference>
<keyword evidence="1" id="KW-1133">Transmembrane helix</keyword>
<accession>A0A6J6E9V2</accession>